<dbReference type="Pfam" id="PF04664">
    <property type="entry name" value="OGFr_N"/>
    <property type="match status" value="1"/>
</dbReference>
<feature type="compositionally biased region" description="Basic and acidic residues" evidence="2">
    <location>
        <begin position="231"/>
        <end position="242"/>
    </location>
</feature>
<gene>
    <name evidence="4" type="ORF">PVAG01_01652</name>
</gene>
<dbReference type="PANTHER" id="PTHR14015">
    <property type="entry name" value="OPIOID GROWTH FACTOR RECEPTOR OGFR ZETA-TYPE OPIOID RECEPTOR"/>
    <property type="match status" value="1"/>
</dbReference>
<comment type="caution">
    <text evidence="4">The sequence shown here is derived from an EMBL/GenBank/DDBJ whole genome shotgun (WGS) entry which is preliminary data.</text>
</comment>
<comment type="similarity">
    <text evidence="1">Belongs to the opioid growth factor receptor family.</text>
</comment>
<proteinExistence type="inferred from homology"/>
<protein>
    <recommendedName>
        <fullName evidence="3">Opioid growth factor receptor (OGFr) conserved domain-containing protein</fullName>
    </recommendedName>
</protein>
<name>A0ABR4PXP6_9HELO</name>
<dbReference type="InterPro" id="IPR006757">
    <property type="entry name" value="OGF_rcpt"/>
</dbReference>
<evidence type="ECO:0000313" key="4">
    <source>
        <dbReference type="EMBL" id="KAL3428143.1"/>
    </source>
</evidence>
<dbReference type="EMBL" id="JBFCZG010000001">
    <property type="protein sequence ID" value="KAL3428143.1"/>
    <property type="molecule type" value="Genomic_DNA"/>
</dbReference>
<evidence type="ECO:0000256" key="1">
    <source>
        <dbReference type="ARBA" id="ARBA00010365"/>
    </source>
</evidence>
<dbReference type="PANTHER" id="PTHR14015:SF2">
    <property type="entry name" value="OPIOID GROWTH FACTOR RECEPTOR (OGFR) CONSERVED DOMAIN-CONTAINING PROTEIN"/>
    <property type="match status" value="1"/>
</dbReference>
<feature type="domain" description="Opioid growth factor receptor (OGFr) conserved" evidence="3">
    <location>
        <begin position="39"/>
        <end position="102"/>
    </location>
</feature>
<keyword evidence="5" id="KW-1185">Reference proteome</keyword>
<evidence type="ECO:0000256" key="2">
    <source>
        <dbReference type="SAM" id="MobiDB-lite"/>
    </source>
</evidence>
<dbReference type="InterPro" id="IPR039574">
    <property type="entry name" value="OGFr"/>
</dbReference>
<evidence type="ECO:0000259" key="3">
    <source>
        <dbReference type="Pfam" id="PF04664"/>
    </source>
</evidence>
<feature type="region of interest" description="Disordered" evidence="2">
    <location>
        <begin position="206"/>
        <end position="242"/>
    </location>
</feature>
<organism evidence="4 5">
    <name type="scientific">Phlyctema vagabunda</name>
    <dbReference type="NCBI Taxonomy" id="108571"/>
    <lineage>
        <taxon>Eukaryota</taxon>
        <taxon>Fungi</taxon>
        <taxon>Dikarya</taxon>
        <taxon>Ascomycota</taxon>
        <taxon>Pezizomycotina</taxon>
        <taxon>Leotiomycetes</taxon>
        <taxon>Helotiales</taxon>
        <taxon>Dermateaceae</taxon>
        <taxon>Phlyctema</taxon>
    </lineage>
</organism>
<sequence length="242" mass="28204">MAPSTSKKDVKIHPIIAFYKGGTDDYGRTLDQILAWSDRELEMCHNYIQRVFPLPEESGVSWSAPIITREVFDAFRADPKLRDQLHRSYKRLAEFYGFKIVKGKDIPPDSRSEDDADVKVIDPEQEYLITQPPEIFARNSESWLTPFDHNHLRITRIIRCLRVLGLEAEAKDFHQALWRCSRRPRKGKEVSQRTIGYWDRALRRPLNIEPDDDGEDTTTGPDFLVEYEASLAKDKETKPRQE</sequence>
<reference evidence="4 5" key="1">
    <citation type="submission" date="2024-06" db="EMBL/GenBank/DDBJ databases">
        <title>Complete genome of Phlyctema vagabunda strain 19-DSS-EL-015.</title>
        <authorList>
            <person name="Fiorenzani C."/>
        </authorList>
    </citation>
    <scope>NUCLEOTIDE SEQUENCE [LARGE SCALE GENOMIC DNA]</scope>
    <source>
        <strain evidence="4 5">19-DSS-EL-015</strain>
    </source>
</reference>
<evidence type="ECO:0000313" key="5">
    <source>
        <dbReference type="Proteomes" id="UP001629113"/>
    </source>
</evidence>
<accession>A0ABR4PXP6</accession>
<dbReference type="Proteomes" id="UP001629113">
    <property type="component" value="Unassembled WGS sequence"/>
</dbReference>